<reference evidence="2" key="1">
    <citation type="submission" date="2023-06" db="EMBL/GenBank/DDBJ databases">
        <authorList>
            <person name="Delattre M."/>
        </authorList>
    </citation>
    <scope>NUCLEOTIDE SEQUENCE</scope>
    <source>
        <strain evidence="2">AF72</strain>
    </source>
</reference>
<evidence type="ECO:0000256" key="1">
    <source>
        <dbReference type="SAM" id="Phobius"/>
    </source>
</evidence>
<organism evidence="2 3">
    <name type="scientific">Mesorhabditis spiculigera</name>
    <dbReference type="NCBI Taxonomy" id="96644"/>
    <lineage>
        <taxon>Eukaryota</taxon>
        <taxon>Metazoa</taxon>
        <taxon>Ecdysozoa</taxon>
        <taxon>Nematoda</taxon>
        <taxon>Chromadorea</taxon>
        <taxon>Rhabditida</taxon>
        <taxon>Rhabditina</taxon>
        <taxon>Rhabditomorpha</taxon>
        <taxon>Rhabditoidea</taxon>
        <taxon>Rhabditidae</taxon>
        <taxon>Mesorhabditinae</taxon>
        <taxon>Mesorhabditis</taxon>
    </lineage>
</organism>
<accession>A0AA36G7X7</accession>
<keyword evidence="1" id="KW-0812">Transmembrane</keyword>
<comment type="caution">
    <text evidence="2">The sequence shown here is derived from an EMBL/GenBank/DDBJ whole genome shotgun (WGS) entry which is preliminary data.</text>
</comment>
<protein>
    <submittedName>
        <fullName evidence="2">Uncharacterized protein</fullName>
    </submittedName>
</protein>
<feature type="non-terminal residue" evidence="2">
    <location>
        <position position="302"/>
    </location>
</feature>
<name>A0AA36G7X7_9BILA</name>
<feature type="transmembrane region" description="Helical" evidence="1">
    <location>
        <begin position="201"/>
        <end position="222"/>
    </location>
</feature>
<dbReference type="Proteomes" id="UP001177023">
    <property type="component" value="Unassembled WGS sequence"/>
</dbReference>
<evidence type="ECO:0000313" key="2">
    <source>
        <dbReference type="EMBL" id="CAJ0581343.1"/>
    </source>
</evidence>
<keyword evidence="1" id="KW-1133">Transmembrane helix</keyword>
<keyword evidence="1" id="KW-0472">Membrane</keyword>
<evidence type="ECO:0000313" key="3">
    <source>
        <dbReference type="Proteomes" id="UP001177023"/>
    </source>
</evidence>
<dbReference type="AlphaFoldDB" id="A0AA36G7X7"/>
<proteinExistence type="predicted"/>
<dbReference type="EMBL" id="CATQJA010002663">
    <property type="protein sequence ID" value="CAJ0581343.1"/>
    <property type="molecule type" value="Genomic_DNA"/>
</dbReference>
<keyword evidence="3" id="KW-1185">Reference proteome</keyword>
<gene>
    <name evidence="2" type="ORF">MSPICULIGERA_LOCUS19505</name>
</gene>
<sequence>MIISTKRPKLSIAAIFLRLTTLIGCCNKNEMFLVKLALLASIFALGVLGGDEEDERYCDDGWTYHDDACYKFIHKPEKVEPGVSLCPLGVNATNDAAIIERVRLSIAERMFKEYFLLCLASTAPTCGLLDGKEIFSCNKPDSCTSERKESKLHVVLCQIDLKAVDLSGTNEELERRMEAEKDGSFARRRQMLLERWFRGNAYASVVFVWLFLVCFALGTAYLNINSYRNAGAIFRDQQSLKRTMESVLQNVALVEVDEMKRQQLFLETLAIGDWSRLQEESKADLQRIDRQFGVAPGELPPK</sequence>